<dbReference type="InterPro" id="IPR051406">
    <property type="entry name" value="PLD_domain"/>
</dbReference>
<evidence type="ECO:0000313" key="9">
    <source>
        <dbReference type="EMBL" id="HGL50387.1"/>
    </source>
</evidence>
<dbReference type="EMBL" id="DTAB01000263">
    <property type="protein sequence ID" value="HGN85440.1"/>
    <property type="molecule type" value="Genomic_DNA"/>
</dbReference>
<organism evidence="10">
    <name type="scientific">Thermus tengchongensis</name>
    <dbReference type="NCBI Taxonomy" id="1214928"/>
    <lineage>
        <taxon>Bacteria</taxon>
        <taxon>Thermotogati</taxon>
        <taxon>Deinococcota</taxon>
        <taxon>Deinococci</taxon>
        <taxon>Thermales</taxon>
        <taxon>Thermaceae</taxon>
        <taxon>Thermus</taxon>
    </lineage>
</organism>
<evidence type="ECO:0000256" key="2">
    <source>
        <dbReference type="ARBA" id="ARBA00008664"/>
    </source>
</evidence>
<dbReference type="Gene3D" id="3.30.870.10">
    <property type="entry name" value="Endonuclease Chain A"/>
    <property type="match status" value="2"/>
</dbReference>
<evidence type="ECO:0000259" key="8">
    <source>
        <dbReference type="PROSITE" id="PS50035"/>
    </source>
</evidence>
<proteinExistence type="inferred from homology"/>
<dbReference type="EMBL" id="DTCX01000407">
    <property type="protein sequence ID" value="HGL50387.1"/>
    <property type="molecule type" value="Genomic_DNA"/>
</dbReference>
<keyword evidence="6" id="KW-0443">Lipid metabolism</keyword>
<comment type="similarity">
    <text evidence="2">Belongs to the phospholipase D family.</text>
</comment>
<keyword evidence="4" id="KW-0378">Hydrolase</keyword>
<protein>
    <recommendedName>
        <fullName evidence="3">phospholipase D</fullName>
        <ecNumber evidence="3">3.1.4.4</ecNumber>
    </recommendedName>
</protein>
<feature type="domain" description="PLD phosphodiesterase" evidence="8">
    <location>
        <begin position="178"/>
        <end position="205"/>
    </location>
</feature>
<gene>
    <name evidence="10" type="ORF">ENT80_04630</name>
    <name evidence="9" type="ORF">ENU54_07315</name>
</gene>
<dbReference type="GO" id="GO:0016042">
    <property type="term" value="P:lipid catabolic process"/>
    <property type="evidence" value="ECO:0007669"/>
    <property type="project" value="UniProtKB-KW"/>
</dbReference>
<evidence type="ECO:0000256" key="5">
    <source>
        <dbReference type="ARBA" id="ARBA00022963"/>
    </source>
</evidence>
<accession>A0A7V4AM96</accession>
<comment type="catalytic activity">
    <reaction evidence="1">
        <text>a 1,2-diacyl-sn-glycero-3-phosphocholine + H2O = a 1,2-diacyl-sn-glycero-3-phosphate + choline + H(+)</text>
        <dbReference type="Rhea" id="RHEA:14445"/>
        <dbReference type="ChEBI" id="CHEBI:15354"/>
        <dbReference type="ChEBI" id="CHEBI:15377"/>
        <dbReference type="ChEBI" id="CHEBI:15378"/>
        <dbReference type="ChEBI" id="CHEBI:57643"/>
        <dbReference type="ChEBI" id="CHEBI:58608"/>
        <dbReference type="EC" id="3.1.4.4"/>
    </reaction>
</comment>
<dbReference type="GO" id="GO:0016891">
    <property type="term" value="F:RNA endonuclease activity producing 5'-phosphomonoesters, hydrolytic mechanism"/>
    <property type="evidence" value="ECO:0007669"/>
    <property type="project" value="TreeGrafter"/>
</dbReference>
<comment type="caution">
    <text evidence="10">The sequence shown here is derived from an EMBL/GenBank/DDBJ whole genome shotgun (WGS) entry which is preliminary data.</text>
</comment>
<evidence type="ECO:0000256" key="4">
    <source>
        <dbReference type="ARBA" id="ARBA00022801"/>
    </source>
</evidence>
<dbReference type="PROSITE" id="PS50035">
    <property type="entry name" value="PLD"/>
    <property type="match status" value="2"/>
</dbReference>
<dbReference type="InterPro" id="IPR025202">
    <property type="entry name" value="PLD-like_dom"/>
</dbReference>
<evidence type="ECO:0000313" key="10">
    <source>
        <dbReference type="EMBL" id="HGN85440.1"/>
    </source>
</evidence>
<evidence type="ECO:0000256" key="7">
    <source>
        <dbReference type="SAM" id="Phobius"/>
    </source>
</evidence>
<feature type="transmembrane region" description="Helical" evidence="7">
    <location>
        <begin position="29"/>
        <end position="47"/>
    </location>
</feature>
<dbReference type="SMART" id="SM00155">
    <property type="entry name" value="PLDc"/>
    <property type="match status" value="2"/>
</dbReference>
<dbReference type="GO" id="GO:0004630">
    <property type="term" value="F:phospholipase D activity"/>
    <property type="evidence" value="ECO:0007669"/>
    <property type="project" value="UniProtKB-EC"/>
</dbReference>
<dbReference type="AlphaFoldDB" id="A0A7V4AM96"/>
<dbReference type="CDD" id="cd09170">
    <property type="entry name" value="PLDc_Nuc"/>
    <property type="match status" value="1"/>
</dbReference>
<feature type="domain" description="PLD phosphodiesterase" evidence="8">
    <location>
        <begin position="338"/>
        <end position="365"/>
    </location>
</feature>
<dbReference type="EC" id="3.1.4.4" evidence="3"/>
<dbReference type="SUPFAM" id="SSF56024">
    <property type="entry name" value="Phospholipase D/nuclease"/>
    <property type="match status" value="2"/>
</dbReference>
<evidence type="ECO:0000256" key="3">
    <source>
        <dbReference type="ARBA" id="ARBA00012027"/>
    </source>
</evidence>
<dbReference type="CDD" id="cd09116">
    <property type="entry name" value="PLDc_Nuc_like"/>
    <property type="match status" value="1"/>
</dbReference>
<dbReference type="GO" id="GO:0006793">
    <property type="term" value="P:phosphorus metabolic process"/>
    <property type="evidence" value="ECO:0007669"/>
    <property type="project" value="UniProtKB-ARBA"/>
</dbReference>
<keyword evidence="7" id="KW-0812">Transmembrane</keyword>
<sequence length="399" mass="44665">MACSWPLWGPRRGASHDGVLKRRRKKPTLAGLPGYLLLLVILLLWLFQELRPGLSPPPPQAEAGGVEVYFMPREGEAAKARLIALMDGAKESLDGAFYEFRDLEIAKALLRAKKRGVRVRLYGESDYRNDFRRYLVGGALGQQGETPRVPQAALRERIRPLSLDCEEIVGIPVCFDEREGFMHHKFLVVDGQTVWTGSTNMTWNAFARNNENSLLLPSSILAQGYAREFQALFTGTKEGLGTPITFSLEGGVPAEGTAYFSPKGGALGRKALLERLRASQQEILVAAFVLTDPEVVKALVQAQERGVRVQVLLESRNLKDSREDQLLRAEVAVRKDGNPYTLHHKVMLIDSTFVITGSYNFTARAWQVNNENLLILQSPALAERYREEILRLWQEGQPL</sequence>
<evidence type="ECO:0000256" key="1">
    <source>
        <dbReference type="ARBA" id="ARBA00000798"/>
    </source>
</evidence>
<keyword evidence="5" id="KW-0442">Lipid degradation</keyword>
<keyword evidence="7" id="KW-1133">Transmembrane helix</keyword>
<dbReference type="Pfam" id="PF13091">
    <property type="entry name" value="PLDc_2"/>
    <property type="match status" value="2"/>
</dbReference>
<dbReference type="PANTHER" id="PTHR43856:SF1">
    <property type="entry name" value="MITOCHONDRIAL CARDIOLIPIN HYDROLASE"/>
    <property type="match status" value="1"/>
</dbReference>
<dbReference type="PANTHER" id="PTHR43856">
    <property type="entry name" value="CARDIOLIPIN HYDROLASE"/>
    <property type="match status" value="1"/>
</dbReference>
<name>A0A7V4AM96_9DEIN</name>
<keyword evidence="7" id="KW-0472">Membrane</keyword>
<reference evidence="10" key="1">
    <citation type="journal article" date="2020" name="mSystems">
        <title>Genome- and Community-Level Interaction Insights into Carbon Utilization and Element Cycling Functions of Hydrothermarchaeota in Hydrothermal Sediment.</title>
        <authorList>
            <person name="Zhou Z."/>
            <person name="Liu Y."/>
            <person name="Xu W."/>
            <person name="Pan J."/>
            <person name="Luo Z.H."/>
            <person name="Li M."/>
        </authorList>
    </citation>
    <scope>NUCLEOTIDE SEQUENCE [LARGE SCALE GENOMIC DNA]</scope>
    <source>
        <strain evidence="10">SpSt-611</strain>
        <strain evidence="9">SpSt-679</strain>
    </source>
</reference>
<dbReference type="InterPro" id="IPR001736">
    <property type="entry name" value="PLipase_D/transphosphatidylase"/>
</dbReference>
<evidence type="ECO:0000256" key="6">
    <source>
        <dbReference type="ARBA" id="ARBA00023098"/>
    </source>
</evidence>